<evidence type="ECO:0000256" key="1">
    <source>
        <dbReference type="SAM" id="Phobius"/>
    </source>
</evidence>
<keyword evidence="1" id="KW-0812">Transmembrane</keyword>
<protein>
    <submittedName>
        <fullName evidence="2">Uncharacterized protein</fullName>
    </submittedName>
</protein>
<dbReference type="EnsemblPlants" id="Zm00001eb320370_T001">
    <property type="protein sequence ID" value="Zm00001eb320370_P001"/>
    <property type="gene ID" value="Zm00001eb320370"/>
</dbReference>
<dbReference type="Proteomes" id="UP000007305">
    <property type="component" value="Chromosome 7"/>
</dbReference>
<dbReference type="InParanoid" id="A0A804QER3"/>
<keyword evidence="1" id="KW-0472">Membrane</keyword>
<accession>A0A804QER3</accession>
<keyword evidence="1" id="KW-1133">Transmembrane helix</keyword>
<reference evidence="3" key="1">
    <citation type="submission" date="2015-12" db="EMBL/GenBank/DDBJ databases">
        <title>Update maize B73 reference genome by single molecule sequencing technologies.</title>
        <authorList>
            <consortium name="Maize Genome Sequencing Project"/>
            <person name="Ware D."/>
        </authorList>
    </citation>
    <scope>NUCLEOTIDE SEQUENCE [LARGE SCALE GENOMIC DNA]</scope>
    <source>
        <strain evidence="3">cv. B73</strain>
    </source>
</reference>
<evidence type="ECO:0000313" key="2">
    <source>
        <dbReference type="EnsemblPlants" id="Zm00001eb320370_P001"/>
    </source>
</evidence>
<reference evidence="2" key="3">
    <citation type="submission" date="2021-05" db="UniProtKB">
        <authorList>
            <consortium name="EnsemblPlants"/>
        </authorList>
    </citation>
    <scope>IDENTIFICATION</scope>
    <source>
        <strain evidence="2">cv. B73</strain>
    </source>
</reference>
<proteinExistence type="predicted"/>
<dbReference type="Gramene" id="Zm00001eb320370_T001">
    <property type="protein sequence ID" value="Zm00001eb320370_P001"/>
    <property type="gene ID" value="Zm00001eb320370"/>
</dbReference>
<feature type="transmembrane region" description="Helical" evidence="1">
    <location>
        <begin position="98"/>
        <end position="116"/>
    </location>
</feature>
<dbReference type="AlphaFoldDB" id="A0A804QER3"/>
<organism evidence="2 3">
    <name type="scientific">Zea mays</name>
    <name type="common">Maize</name>
    <dbReference type="NCBI Taxonomy" id="4577"/>
    <lineage>
        <taxon>Eukaryota</taxon>
        <taxon>Viridiplantae</taxon>
        <taxon>Streptophyta</taxon>
        <taxon>Embryophyta</taxon>
        <taxon>Tracheophyta</taxon>
        <taxon>Spermatophyta</taxon>
        <taxon>Magnoliopsida</taxon>
        <taxon>Liliopsida</taxon>
        <taxon>Poales</taxon>
        <taxon>Poaceae</taxon>
        <taxon>PACMAD clade</taxon>
        <taxon>Panicoideae</taxon>
        <taxon>Andropogonodae</taxon>
        <taxon>Andropogoneae</taxon>
        <taxon>Tripsacinae</taxon>
        <taxon>Zea</taxon>
    </lineage>
</organism>
<evidence type="ECO:0000313" key="3">
    <source>
        <dbReference type="Proteomes" id="UP000007305"/>
    </source>
</evidence>
<name>A0A804QER3_MAIZE</name>
<sequence>MSGGMEGEEWRGSLIDALQTMCGIRLGKLPAKACRCASPCLSAAHHSSACICSFRVLVTDWREPVVVWVSSSWLLVWRRALHWEALQVERGGGGINGFANGAMVIAVLLAALILLSGHNRSFGDGKAINMKPLEHSSSVSSRTPSAMPSKSIGDNEFDKKLNYSRRNTDPINFVTYSSSDLQAAVWFRILSMVNLQQFSPNSDLVFQVWWANLERKILIVQHKGVNSLVVLVTWWLWKQ</sequence>
<reference evidence="2" key="2">
    <citation type="submission" date="2019-07" db="EMBL/GenBank/DDBJ databases">
        <authorList>
            <person name="Seetharam A."/>
            <person name="Woodhouse M."/>
            <person name="Cannon E."/>
        </authorList>
    </citation>
    <scope>NUCLEOTIDE SEQUENCE [LARGE SCALE GENOMIC DNA]</scope>
    <source>
        <strain evidence="2">cv. B73</strain>
    </source>
</reference>
<keyword evidence="3" id="KW-1185">Reference proteome</keyword>